<dbReference type="EMBL" id="JAACJL010000015">
    <property type="protein sequence ID" value="KAF4620520.1"/>
    <property type="molecule type" value="Genomic_DNA"/>
</dbReference>
<evidence type="ECO:0000313" key="1">
    <source>
        <dbReference type="EMBL" id="KAF4620520.1"/>
    </source>
</evidence>
<accession>A0A8H4VU87</accession>
<keyword evidence="2" id="KW-1185">Reference proteome</keyword>
<dbReference type="AlphaFoldDB" id="A0A8H4VU87"/>
<gene>
    <name evidence="1" type="ORF">D9613_001126</name>
</gene>
<proteinExistence type="predicted"/>
<organism evidence="1 2">
    <name type="scientific">Agrocybe pediades</name>
    <dbReference type="NCBI Taxonomy" id="84607"/>
    <lineage>
        <taxon>Eukaryota</taxon>
        <taxon>Fungi</taxon>
        <taxon>Dikarya</taxon>
        <taxon>Basidiomycota</taxon>
        <taxon>Agaricomycotina</taxon>
        <taxon>Agaricomycetes</taxon>
        <taxon>Agaricomycetidae</taxon>
        <taxon>Agaricales</taxon>
        <taxon>Agaricineae</taxon>
        <taxon>Strophariaceae</taxon>
        <taxon>Agrocybe</taxon>
    </lineage>
</organism>
<dbReference type="Proteomes" id="UP000521872">
    <property type="component" value="Unassembled WGS sequence"/>
</dbReference>
<comment type="caution">
    <text evidence="1">The sequence shown here is derived from an EMBL/GenBank/DDBJ whole genome shotgun (WGS) entry which is preliminary data.</text>
</comment>
<reference evidence="1 2" key="1">
    <citation type="submission" date="2019-12" db="EMBL/GenBank/DDBJ databases">
        <authorList>
            <person name="Floudas D."/>
            <person name="Bentzer J."/>
            <person name="Ahren D."/>
            <person name="Johansson T."/>
            <person name="Persson P."/>
            <person name="Tunlid A."/>
        </authorList>
    </citation>
    <scope>NUCLEOTIDE SEQUENCE [LARGE SCALE GENOMIC DNA]</scope>
    <source>
        <strain evidence="1 2">CBS 102.39</strain>
    </source>
</reference>
<protein>
    <submittedName>
        <fullName evidence="1">Uncharacterized protein</fullName>
    </submittedName>
</protein>
<name>A0A8H4VU87_9AGAR</name>
<evidence type="ECO:0000313" key="2">
    <source>
        <dbReference type="Proteomes" id="UP000521872"/>
    </source>
</evidence>
<sequence length="410" mass="46056">MIGTLKSIFHGLSSRDPVIGTSQEFSHISGFPRIVEAGFGFPVAPTVVRNNDSKKKEMGVNLGDVGLINTFGFTTAFNLFLPRDHPVNARVPPNFSPLTSLEPEEISTIDNYFPVGSVIVSKGVEVTRSATDPKHISCHQYQESESAVMILRDGAKRNSSPISLRSSITNHHGKKGGLVVDIDKGELVSGEGTSELTRVIFPNRLEDDPCIFVRGLKLAFGESKSHEKIYNGYGVRMQPFSPLTVVSQLKVRVPVSDDDISSFSSRDSSLADRRPWVNWIPFHPLTIVAELLISQHPKCHLALLDEYLLEDLMPKDRADKLTYRCEHNAAISGYARTIEMVLRLYDAVEKEGVLLMVKKSEKSDSKKNTRFLRFQLRSKQKDTLQVLDAPRIERMMYNLLKQGEESYWDY</sequence>